<reference evidence="4 5" key="1">
    <citation type="submission" date="2015-01" db="EMBL/GenBank/DDBJ databases">
        <title>The Genome Sequence of Exophiala sideris CBS121828.</title>
        <authorList>
            <consortium name="The Broad Institute Genomics Platform"/>
            <person name="Cuomo C."/>
            <person name="de Hoog S."/>
            <person name="Gorbushina A."/>
            <person name="Stielow B."/>
            <person name="Teixiera M."/>
            <person name="Abouelleil A."/>
            <person name="Chapman S.B."/>
            <person name="Priest M."/>
            <person name="Young S.K."/>
            <person name="Wortman J."/>
            <person name="Nusbaum C."/>
            <person name="Birren B."/>
        </authorList>
    </citation>
    <scope>NUCLEOTIDE SEQUENCE [LARGE SCALE GENOMIC DNA]</scope>
    <source>
        <strain evidence="4 5">CBS 121828</strain>
    </source>
</reference>
<dbReference type="PRINTS" id="PR00081">
    <property type="entry name" value="GDHRDH"/>
</dbReference>
<dbReference type="PANTHER" id="PTHR43544:SF32">
    <property type="entry name" value="CHAIN DEHYDROGENASE, PUTATIVE (AFU_ORTHOLOGUE AFUA_5G01530)-RELATED"/>
    <property type="match status" value="1"/>
</dbReference>
<evidence type="ECO:0000256" key="3">
    <source>
        <dbReference type="RuleBase" id="RU000363"/>
    </source>
</evidence>
<dbReference type="GO" id="GO:0016491">
    <property type="term" value="F:oxidoreductase activity"/>
    <property type="evidence" value="ECO:0007669"/>
    <property type="project" value="TreeGrafter"/>
</dbReference>
<dbReference type="InterPro" id="IPR051468">
    <property type="entry name" value="Fungal_SecMetab_SDRs"/>
</dbReference>
<dbReference type="GO" id="GO:0005737">
    <property type="term" value="C:cytoplasm"/>
    <property type="evidence" value="ECO:0007669"/>
    <property type="project" value="TreeGrafter"/>
</dbReference>
<evidence type="ECO:0008006" key="6">
    <source>
        <dbReference type="Google" id="ProtNLM"/>
    </source>
</evidence>
<comment type="similarity">
    <text evidence="1 3">Belongs to the short-chain dehydrogenases/reductases (SDR) family.</text>
</comment>
<name>A0A0D1WB18_9EURO</name>
<dbReference type="InterPro" id="IPR036291">
    <property type="entry name" value="NAD(P)-bd_dom_sf"/>
</dbReference>
<dbReference type="GO" id="GO:0019748">
    <property type="term" value="P:secondary metabolic process"/>
    <property type="evidence" value="ECO:0007669"/>
    <property type="project" value="TreeGrafter"/>
</dbReference>
<dbReference type="STRING" id="1016849.A0A0D1WB18"/>
<sequence>MSSKTPRVILVTGANRGIGLAIIQALASHPQTTKSIFLMGCRDMKQGEEAIEELQSKGITSVLQPVTIDVTSDVSIRNAVSVVQEQHGQLDVLINNAGYAAIPSASDFSDWRGLYAAVYDINVTSVALTMAHFLPLLRQSPHGGRVINVSSARGSTTLSSSGLLPSTVAIPYSVSKAALNLLTVEMSRDAANKDVEFQLVSPGHCKTALNNYRGIREPLEGANVVVGLVTANKGQYKNAGFWETKGASMDLVEIPW</sequence>
<evidence type="ECO:0000313" key="5">
    <source>
        <dbReference type="Proteomes" id="UP000053599"/>
    </source>
</evidence>
<evidence type="ECO:0000256" key="1">
    <source>
        <dbReference type="ARBA" id="ARBA00006484"/>
    </source>
</evidence>
<dbReference type="InterPro" id="IPR002347">
    <property type="entry name" value="SDR_fam"/>
</dbReference>
<dbReference type="InterPro" id="IPR020904">
    <property type="entry name" value="Sc_DH/Rdtase_CS"/>
</dbReference>
<accession>A0A0D1WB18</accession>
<dbReference type="OrthoDB" id="191139at2759"/>
<proteinExistence type="inferred from homology"/>
<evidence type="ECO:0000256" key="2">
    <source>
        <dbReference type="ARBA" id="ARBA00022857"/>
    </source>
</evidence>
<protein>
    <recommendedName>
        <fullName evidence="6">NAD(P)-binding protein</fullName>
    </recommendedName>
</protein>
<gene>
    <name evidence="4" type="ORF">PV11_01625</name>
</gene>
<dbReference type="Gene3D" id="3.40.50.720">
    <property type="entry name" value="NAD(P)-binding Rossmann-like Domain"/>
    <property type="match status" value="1"/>
</dbReference>
<dbReference type="PRINTS" id="PR00080">
    <property type="entry name" value="SDRFAMILY"/>
</dbReference>
<dbReference type="PROSITE" id="PS00061">
    <property type="entry name" value="ADH_SHORT"/>
    <property type="match status" value="1"/>
</dbReference>
<dbReference type="PANTHER" id="PTHR43544">
    <property type="entry name" value="SHORT-CHAIN DEHYDROGENASE/REDUCTASE"/>
    <property type="match status" value="1"/>
</dbReference>
<keyword evidence="2" id="KW-0521">NADP</keyword>
<dbReference type="Proteomes" id="UP000053599">
    <property type="component" value="Unassembled WGS sequence"/>
</dbReference>
<organism evidence="4 5">
    <name type="scientific">Exophiala sideris</name>
    <dbReference type="NCBI Taxonomy" id="1016849"/>
    <lineage>
        <taxon>Eukaryota</taxon>
        <taxon>Fungi</taxon>
        <taxon>Dikarya</taxon>
        <taxon>Ascomycota</taxon>
        <taxon>Pezizomycotina</taxon>
        <taxon>Eurotiomycetes</taxon>
        <taxon>Chaetothyriomycetidae</taxon>
        <taxon>Chaetothyriales</taxon>
        <taxon>Herpotrichiellaceae</taxon>
        <taxon>Exophiala</taxon>
    </lineage>
</organism>
<evidence type="ECO:0000313" key="4">
    <source>
        <dbReference type="EMBL" id="KIV85980.1"/>
    </source>
</evidence>
<dbReference type="Pfam" id="PF00106">
    <property type="entry name" value="adh_short"/>
    <property type="match status" value="1"/>
</dbReference>
<dbReference type="AlphaFoldDB" id="A0A0D1WB18"/>
<dbReference type="EMBL" id="KN846951">
    <property type="protein sequence ID" value="KIV85980.1"/>
    <property type="molecule type" value="Genomic_DNA"/>
</dbReference>
<dbReference type="HOGENOM" id="CLU_010194_9_0_1"/>
<dbReference type="SUPFAM" id="SSF51735">
    <property type="entry name" value="NAD(P)-binding Rossmann-fold domains"/>
    <property type="match status" value="1"/>
</dbReference>